<evidence type="ECO:0000256" key="7">
    <source>
        <dbReference type="ARBA" id="ARBA00022755"/>
    </source>
</evidence>
<dbReference type="InterPro" id="IPR016185">
    <property type="entry name" value="PreATP-grasp_dom_sf"/>
</dbReference>
<comment type="similarity">
    <text evidence="9 12">Belongs to the GARS family.</text>
</comment>
<evidence type="ECO:0000256" key="10">
    <source>
        <dbReference type="ARBA" id="ARBA00042242"/>
    </source>
</evidence>
<dbReference type="GO" id="GO:0009113">
    <property type="term" value="P:purine nucleobase biosynthetic process"/>
    <property type="evidence" value="ECO:0007669"/>
    <property type="project" value="InterPro"/>
</dbReference>
<dbReference type="InterPro" id="IPR020561">
    <property type="entry name" value="PRibGlycinamid_synth_ATP-grasp"/>
</dbReference>
<dbReference type="GO" id="GO:0046872">
    <property type="term" value="F:metal ion binding"/>
    <property type="evidence" value="ECO:0007669"/>
    <property type="project" value="InterPro"/>
</dbReference>
<evidence type="ECO:0000256" key="13">
    <source>
        <dbReference type="PROSITE-ProRule" id="PRU00409"/>
    </source>
</evidence>
<comment type="cofactor">
    <cofactor evidence="1">
        <name>Mn(2+)</name>
        <dbReference type="ChEBI" id="CHEBI:29035"/>
    </cofactor>
</comment>
<dbReference type="Gene3D" id="3.90.600.10">
    <property type="entry name" value="Phosphoribosylglycinamide synthetase, C-terminal domain"/>
    <property type="match status" value="1"/>
</dbReference>
<keyword evidence="6 13" id="KW-0547">Nucleotide-binding</keyword>
<dbReference type="SMART" id="SM01209">
    <property type="entry name" value="GARS_A"/>
    <property type="match status" value="1"/>
</dbReference>
<dbReference type="InterPro" id="IPR013815">
    <property type="entry name" value="ATP_grasp_subdomain_1"/>
</dbReference>
<evidence type="ECO:0000256" key="12">
    <source>
        <dbReference type="HAMAP-Rule" id="MF_00138"/>
    </source>
</evidence>
<dbReference type="PANTHER" id="PTHR43472">
    <property type="entry name" value="PHOSPHORIBOSYLAMINE--GLYCINE LIGASE"/>
    <property type="match status" value="1"/>
</dbReference>
<dbReference type="InterPro" id="IPR020559">
    <property type="entry name" value="PRibGlycinamide_synth_CS"/>
</dbReference>
<evidence type="ECO:0000256" key="4">
    <source>
        <dbReference type="ARBA" id="ARBA00013255"/>
    </source>
</evidence>
<evidence type="ECO:0000256" key="1">
    <source>
        <dbReference type="ARBA" id="ARBA00001936"/>
    </source>
</evidence>
<comment type="pathway">
    <text evidence="3 12">Purine metabolism; IMP biosynthesis via de novo pathway; N(1)-(5-phospho-D-ribosyl)glycinamide from 5-phospho-alpha-D-ribose 1-diphosphate: step 2/2.</text>
</comment>
<dbReference type="SUPFAM" id="SSF51246">
    <property type="entry name" value="Rudiment single hybrid motif"/>
    <property type="match status" value="1"/>
</dbReference>
<sequence>MDSWPVCGGWGFRAGCTVTHGVPALTTGVSRTAKVSGANRPDTLCRVRVLVIGSGAREHALVLAASGDPAVTALACAPGNAGTAAMAEQLGVDAADPEAVAALARSWEADLVVVGPEVPLVAGVADAVRKAGIACFGPSAAAARIEGSKAFAKDVMAAANVPTARSEVVDNPARLDAALARFGPTYVVKDDGLAAGKGVVVTSDVDVARKHAIMLLDGGHPVLLESFLDGPEASLFCFVDGHTVVPLLPAQDFKRVGDGDAGPNTGGMGAYAPLPWAPENLVDELVEKVVQPVADELVNRGAPFSGLLYAGLALTSEGPQVIEFNCRFGDPETQVVLALLRTPIAGLMHATATGKLAEHPPLEWANGAAVTVVIAADGYPGKPRTGDVITGAELEGVLHAGTRRRDDGAVVSAGGRVLSVVGTGKTLKSARKHAYEIVEKVHLAGSHHRTDIALKAANGEISAPGAKQRA</sequence>
<dbReference type="InterPro" id="IPR000115">
    <property type="entry name" value="PRibGlycinamide_synth"/>
</dbReference>
<dbReference type="InterPro" id="IPR011054">
    <property type="entry name" value="Rudment_hybrid_motif"/>
</dbReference>
<dbReference type="InterPro" id="IPR020562">
    <property type="entry name" value="PRibGlycinamide_synth_N"/>
</dbReference>
<feature type="domain" description="ATP-grasp" evidence="14">
    <location>
        <begin position="153"/>
        <end position="353"/>
    </location>
</feature>
<dbReference type="AlphaFoldDB" id="A0A1K1QAZ8"/>
<dbReference type="Gene3D" id="3.30.470.20">
    <property type="entry name" value="ATP-grasp fold, B domain"/>
    <property type="match status" value="1"/>
</dbReference>
<dbReference type="EC" id="6.3.4.13" evidence="4 12"/>
<dbReference type="Proteomes" id="UP000182740">
    <property type="component" value="Unassembled WGS sequence"/>
</dbReference>
<dbReference type="Gene3D" id="3.40.50.20">
    <property type="match status" value="1"/>
</dbReference>
<dbReference type="InterPro" id="IPR020560">
    <property type="entry name" value="PRibGlycinamide_synth_C-dom"/>
</dbReference>
<dbReference type="PANTHER" id="PTHR43472:SF1">
    <property type="entry name" value="PHOSPHORIBOSYLAMINE--GLYCINE LIGASE, CHLOROPLASTIC"/>
    <property type="match status" value="1"/>
</dbReference>
<evidence type="ECO:0000256" key="6">
    <source>
        <dbReference type="ARBA" id="ARBA00022741"/>
    </source>
</evidence>
<evidence type="ECO:0000256" key="2">
    <source>
        <dbReference type="ARBA" id="ARBA00001946"/>
    </source>
</evidence>
<dbReference type="PROSITE" id="PS00184">
    <property type="entry name" value="GARS"/>
    <property type="match status" value="1"/>
</dbReference>
<comment type="catalytic activity">
    <reaction evidence="12">
        <text>5-phospho-beta-D-ribosylamine + glycine + ATP = N(1)-(5-phospho-beta-D-ribosyl)glycinamide + ADP + phosphate + H(+)</text>
        <dbReference type="Rhea" id="RHEA:17453"/>
        <dbReference type="ChEBI" id="CHEBI:15378"/>
        <dbReference type="ChEBI" id="CHEBI:30616"/>
        <dbReference type="ChEBI" id="CHEBI:43474"/>
        <dbReference type="ChEBI" id="CHEBI:57305"/>
        <dbReference type="ChEBI" id="CHEBI:58681"/>
        <dbReference type="ChEBI" id="CHEBI:143788"/>
        <dbReference type="ChEBI" id="CHEBI:456216"/>
        <dbReference type="EC" id="6.3.4.13"/>
    </reaction>
</comment>
<evidence type="ECO:0000256" key="5">
    <source>
        <dbReference type="ARBA" id="ARBA00022598"/>
    </source>
</evidence>
<keyword evidence="5 12" id="KW-0436">Ligase</keyword>
<comment type="cofactor">
    <cofactor evidence="2">
        <name>Mg(2+)</name>
        <dbReference type="ChEBI" id="CHEBI:18420"/>
    </cofactor>
</comment>
<organism evidence="15 16">
    <name type="scientific">Amycolatopsis australiensis</name>
    <dbReference type="NCBI Taxonomy" id="546364"/>
    <lineage>
        <taxon>Bacteria</taxon>
        <taxon>Bacillati</taxon>
        <taxon>Actinomycetota</taxon>
        <taxon>Actinomycetes</taxon>
        <taxon>Pseudonocardiales</taxon>
        <taxon>Pseudonocardiaceae</taxon>
        <taxon>Amycolatopsis</taxon>
    </lineage>
</organism>
<dbReference type="Pfam" id="PF01071">
    <property type="entry name" value="GARS_A"/>
    <property type="match status" value="1"/>
</dbReference>
<dbReference type="Pfam" id="PF02844">
    <property type="entry name" value="GARS_N"/>
    <property type="match status" value="1"/>
</dbReference>
<name>A0A1K1QAZ8_9PSEU</name>
<dbReference type="GO" id="GO:0005524">
    <property type="term" value="F:ATP binding"/>
    <property type="evidence" value="ECO:0007669"/>
    <property type="project" value="UniProtKB-UniRule"/>
</dbReference>
<dbReference type="InterPro" id="IPR011761">
    <property type="entry name" value="ATP-grasp"/>
</dbReference>
<evidence type="ECO:0000256" key="11">
    <source>
        <dbReference type="ARBA" id="ARBA00042864"/>
    </source>
</evidence>
<evidence type="ECO:0000256" key="3">
    <source>
        <dbReference type="ARBA" id="ARBA00005174"/>
    </source>
</evidence>
<dbReference type="STRING" id="546364.SAMN04489730_1501"/>
<dbReference type="HAMAP" id="MF_00138">
    <property type="entry name" value="GARS"/>
    <property type="match status" value="1"/>
</dbReference>
<dbReference type="UniPathway" id="UPA00074">
    <property type="reaction ID" value="UER00125"/>
</dbReference>
<dbReference type="Pfam" id="PF02843">
    <property type="entry name" value="GARS_C"/>
    <property type="match status" value="1"/>
</dbReference>
<dbReference type="SUPFAM" id="SSF56059">
    <property type="entry name" value="Glutathione synthetase ATP-binding domain-like"/>
    <property type="match status" value="1"/>
</dbReference>
<protein>
    <recommendedName>
        <fullName evidence="4 12">Phosphoribosylamine--glycine ligase</fullName>
        <ecNumber evidence="4 12">6.3.4.13</ecNumber>
    </recommendedName>
    <alternativeName>
        <fullName evidence="12">GARS</fullName>
    </alternativeName>
    <alternativeName>
        <fullName evidence="10 12">Glycinamide ribonucleotide synthetase</fullName>
    </alternativeName>
    <alternativeName>
        <fullName evidence="11 12">Phosphoribosylglycinamide synthetase</fullName>
    </alternativeName>
</protein>
<dbReference type="NCBIfam" id="TIGR00877">
    <property type="entry name" value="purD"/>
    <property type="match status" value="1"/>
</dbReference>
<evidence type="ECO:0000256" key="8">
    <source>
        <dbReference type="ARBA" id="ARBA00022840"/>
    </source>
</evidence>
<dbReference type="SUPFAM" id="SSF52440">
    <property type="entry name" value="PreATP-grasp domain"/>
    <property type="match status" value="1"/>
</dbReference>
<dbReference type="PROSITE" id="PS50975">
    <property type="entry name" value="ATP_GRASP"/>
    <property type="match status" value="1"/>
</dbReference>
<reference evidence="16" key="1">
    <citation type="submission" date="2016-11" db="EMBL/GenBank/DDBJ databases">
        <authorList>
            <person name="Varghese N."/>
            <person name="Submissions S."/>
        </authorList>
    </citation>
    <scope>NUCLEOTIDE SEQUENCE [LARGE SCALE GENOMIC DNA]</scope>
    <source>
        <strain evidence="16">DSM 44671</strain>
    </source>
</reference>
<evidence type="ECO:0000313" key="16">
    <source>
        <dbReference type="Proteomes" id="UP000182740"/>
    </source>
</evidence>
<dbReference type="Gene3D" id="3.30.1490.20">
    <property type="entry name" value="ATP-grasp fold, A domain"/>
    <property type="match status" value="1"/>
</dbReference>
<keyword evidence="16" id="KW-1185">Reference proteome</keyword>
<evidence type="ECO:0000259" key="14">
    <source>
        <dbReference type="PROSITE" id="PS50975"/>
    </source>
</evidence>
<dbReference type="GO" id="GO:0004637">
    <property type="term" value="F:phosphoribosylamine-glycine ligase activity"/>
    <property type="evidence" value="ECO:0007669"/>
    <property type="project" value="UniProtKB-UniRule"/>
</dbReference>
<keyword evidence="7 12" id="KW-0658">Purine biosynthesis</keyword>
<evidence type="ECO:0000313" key="15">
    <source>
        <dbReference type="EMBL" id="SFW56366.1"/>
    </source>
</evidence>
<keyword evidence="8 13" id="KW-0067">ATP-binding</keyword>
<dbReference type="GO" id="GO:0006189">
    <property type="term" value="P:'de novo' IMP biosynthetic process"/>
    <property type="evidence" value="ECO:0007669"/>
    <property type="project" value="UniProtKB-UniRule"/>
</dbReference>
<dbReference type="SMART" id="SM01210">
    <property type="entry name" value="GARS_C"/>
    <property type="match status" value="1"/>
</dbReference>
<evidence type="ECO:0000256" key="9">
    <source>
        <dbReference type="ARBA" id="ARBA00038345"/>
    </source>
</evidence>
<proteinExistence type="inferred from homology"/>
<dbReference type="InterPro" id="IPR037123">
    <property type="entry name" value="PRibGlycinamide_synth_C_sf"/>
</dbReference>
<accession>A0A1K1QAZ8</accession>
<dbReference type="EMBL" id="FPJG01000006">
    <property type="protein sequence ID" value="SFW56366.1"/>
    <property type="molecule type" value="Genomic_DNA"/>
</dbReference>
<gene>
    <name evidence="12" type="primary">purD</name>
    <name evidence="15" type="ORF">SAMN04489730_1501</name>
</gene>